<feature type="region of interest" description="Disordered" evidence="3">
    <location>
        <begin position="60"/>
        <end position="94"/>
    </location>
</feature>
<dbReference type="CDD" id="cd00067">
    <property type="entry name" value="GAL4"/>
    <property type="match status" value="1"/>
</dbReference>
<dbReference type="RefSeq" id="XP_073562809.1">
    <property type="nucleotide sequence ID" value="XM_073697925.1"/>
</dbReference>
<keyword evidence="1" id="KW-0479">Metal-binding</keyword>
<evidence type="ECO:0000256" key="1">
    <source>
        <dbReference type="ARBA" id="ARBA00022723"/>
    </source>
</evidence>
<accession>A0ABY2HE88</accession>
<evidence type="ECO:0000259" key="4">
    <source>
        <dbReference type="PROSITE" id="PS50048"/>
    </source>
</evidence>
<dbReference type="CDD" id="cd12148">
    <property type="entry name" value="fungal_TF_MHR"/>
    <property type="match status" value="1"/>
</dbReference>
<proteinExistence type="predicted"/>
<evidence type="ECO:0000256" key="2">
    <source>
        <dbReference type="ARBA" id="ARBA00023242"/>
    </source>
</evidence>
<dbReference type="PROSITE" id="PS50048">
    <property type="entry name" value="ZN2_CY6_FUNGAL_2"/>
    <property type="match status" value="1"/>
</dbReference>
<feature type="region of interest" description="Disordered" evidence="3">
    <location>
        <begin position="1"/>
        <end position="25"/>
    </location>
</feature>
<dbReference type="InterPro" id="IPR007219">
    <property type="entry name" value="XnlR_reg_dom"/>
</dbReference>
<feature type="domain" description="Zn(2)-C6 fungal-type" evidence="4">
    <location>
        <begin position="28"/>
        <end position="60"/>
    </location>
</feature>
<dbReference type="Pfam" id="PF00172">
    <property type="entry name" value="Zn_clus"/>
    <property type="match status" value="1"/>
</dbReference>
<dbReference type="SUPFAM" id="SSF57701">
    <property type="entry name" value="Zn2/Cys6 DNA-binding domain"/>
    <property type="match status" value="1"/>
</dbReference>
<name>A0ABY2HE88_9HYPO</name>
<dbReference type="PROSITE" id="PS00463">
    <property type="entry name" value="ZN2_CY6_FUNGAL_1"/>
    <property type="match status" value="1"/>
</dbReference>
<dbReference type="Pfam" id="PF04082">
    <property type="entry name" value="Fungal_trans"/>
    <property type="match status" value="1"/>
</dbReference>
<dbReference type="InterPro" id="IPR050797">
    <property type="entry name" value="Carb_Metab_Trans_Reg"/>
</dbReference>
<evidence type="ECO:0000256" key="3">
    <source>
        <dbReference type="SAM" id="MobiDB-lite"/>
    </source>
</evidence>
<dbReference type="EMBL" id="PPTA01000001">
    <property type="protein sequence ID" value="TFB06608.1"/>
    <property type="molecule type" value="Genomic_DNA"/>
</dbReference>
<comment type="caution">
    <text evidence="5">The sequence shown here is derived from an EMBL/GenBank/DDBJ whole genome shotgun (WGS) entry which is preliminary data.</text>
</comment>
<protein>
    <recommendedName>
        <fullName evidence="4">Zn(2)-C6 fungal-type domain-containing protein</fullName>
    </recommendedName>
</protein>
<dbReference type="InterPro" id="IPR001138">
    <property type="entry name" value="Zn2Cys6_DnaBD"/>
</dbReference>
<reference evidence="5 6" key="1">
    <citation type="submission" date="2018-01" db="EMBL/GenBank/DDBJ databases">
        <title>Genome characterization of the sugarcane-associated fungus Trichoderma ghanense CCMA-1212 and their application in lignocelulose bioconversion.</title>
        <authorList>
            <person name="Steindorff A.S."/>
            <person name="Mendes T.D."/>
            <person name="Vilela E.S.D."/>
            <person name="Rodrigues D.S."/>
            <person name="Formighieri E.F."/>
            <person name="Melo I.S."/>
            <person name="Favaro L.C.L."/>
        </authorList>
    </citation>
    <scope>NUCLEOTIDE SEQUENCE [LARGE SCALE GENOMIC DNA]</scope>
    <source>
        <strain evidence="5 6">CCMA-1212</strain>
    </source>
</reference>
<dbReference type="Proteomes" id="UP001642720">
    <property type="component" value="Unassembled WGS sequence"/>
</dbReference>
<dbReference type="InterPro" id="IPR036864">
    <property type="entry name" value="Zn2-C6_fun-type_DNA-bd_sf"/>
</dbReference>
<dbReference type="SMART" id="SM00066">
    <property type="entry name" value="GAL4"/>
    <property type="match status" value="1"/>
</dbReference>
<dbReference type="PANTHER" id="PTHR31668:SF10">
    <property type="entry name" value="ZN(II)2CYS6 TRANSCRIPTION FACTOR (EUROFUNG)"/>
    <property type="match status" value="1"/>
</dbReference>
<gene>
    <name evidence="5" type="ORF">CCMA1212_000458</name>
</gene>
<evidence type="ECO:0000313" key="6">
    <source>
        <dbReference type="Proteomes" id="UP001642720"/>
    </source>
</evidence>
<dbReference type="GeneID" id="300572375"/>
<evidence type="ECO:0000313" key="5">
    <source>
        <dbReference type="EMBL" id="TFB06608.1"/>
    </source>
</evidence>
<dbReference type="Gene3D" id="4.10.240.10">
    <property type="entry name" value="Zn(2)-C6 fungal-type DNA-binding domain"/>
    <property type="match status" value="1"/>
</dbReference>
<keyword evidence="6" id="KW-1185">Reference proteome</keyword>
<organism evidence="5 6">
    <name type="scientific">Trichoderma ghanense</name>
    <dbReference type="NCBI Taxonomy" id="65468"/>
    <lineage>
        <taxon>Eukaryota</taxon>
        <taxon>Fungi</taxon>
        <taxon>Dikarya</taxon>
        <taxon>Ascomycota</taxon>
        <taxon>Pezizomycotina</taxon>
        <taxon>Sordariomycetes</taxon>
        <taxon>Hypocreomycetidae</taxon>
        <taxon>Hypocreales</taxon>
        <taxon>Hypocreaceae</taxon>
        <taxon>Trichoderma</taxon>
    </lineage>
</organism>
<dbReference type="SMART" id="SM00906">
    <property type="entry name" value="Fungal_trans"/>
    <property type="match status" value="1"/>
</dbReference>
<keyword evidence="2" id="KW-0539">Nucleus</keyword>
<sequence>MPKAGANMQDSQQRQSGGRPYRSHLRPACVPCRRRKSRCQTAGDAAICLTCRAHQTECFFPGDSHEAASPEPVRRRRRVNARPSSSDPSGTTPLRVAQVGASFRESAKANNTSASVVGPVPDVAPRPVAGMARTGQSYHDPEEESTLALGSDDDQHLNLHIVGPASTNDSQVLSTYLSGIPGATRSTRMIIPEPASCSRPVLFTEVQKRPFGVKLNRSPSAEKLEIIEKLLEPHHEAVIDEYFKKVNVCLPLLDEVSFRRQYQEDKARISPALMACLYAHTIVYWQSSPTLSRYRCPESRFIWNLANEAVYSELHLSPGMSIIKAIVLNIGGRPTTSLIGNGVLLGSAVSMAHSLGLNHNPLPWKIPQPEKYLRMKIWWALLVHDRWTSLAHGTPPHIQRSQYDVPPPTLEYLGEAQRECNNPRSELRANVFISLVTLSEVLDRFLQYVYCVGRDKLPTTDLEHALHQWIETLEGPCRRIVLRGSHLDVTGAANLRLAYLTAKLLLQRIQLEAEKQGDSVSEEGVMNRYSGARMTSEEILMLIQDLQPEHLGDFWLSVSAFSFPATVNFLLRCALETENSPEGLAQSPSFRIARDLITTLRSHQEQHRWDLGDVCLAQHAEIVDKMLTGAVPDEQGGNNSSLDLQDFDVSILDHIFPSVWDPLQNAW</sequence>
<dbReference type="PANTHER" id="PTHR31668">
    <property type="entry name" value="GLUCOSE TRANSPORT TRANSCRIPTION REGULATOR RGT1-RELATED-RELATED"/>
    <property type="match status" value="1"/>
</dbReference>